<name>A0AA96M262_9ENTR</name>
<dbReference type="InterPro" id="IPR036937">
    <property type="entry name" value="Adhesion_dom_fimbrial_sf"/>
</dbReference>
<dbReference type="RefSeq" id="WP_265194824.1">
    <property type="nucleotide sequence ID" value="NZ_CP135253.1"/>
</dbReference>
<evidence type="ECO:0000313" key="2">
    <source>
        <dbReference type="EMBL" id="WNS37158.1"/>
    </source>
</evidence>
<dbReference type="GO" id="GO:0009289">
    <property type="term" value="C:pilus"/>
    <property type="evidence" value="ECO:0007669"/>
    <property type="project" value="InterPro"/>
</dbReference>
<accession>A0AA96M262</accession>
<dbReference type="Proteomes" id="UP001577381">
    <property type="component" value="Unassembled WGS sequence"/>
</dbReference>
<protein>
    <submittedName>
        <fullName evidence="2">Fimbrial protein</fullName>
    </submittedName>
</protein>
<dbReference type="Gene3D" id="2.60.40.1090">
    <property type="entry name" value="Fimbrial-type adhesion domain"/>
    <property type="match status" value="1"/>
</dbReference>
<dbReference type="KEGG" id="echu:RQP59_19120"/>
<reference evidence="1 3" key="2">
    <citation type="submission" date="2024-09" db="EMBL/GenBank/DDBJ databases">
        <title>Molecular characterization of Carbapenemase-producing Enterobacter cloacae Complex from Infections in Argentina.</title>
        <authorList>
            <person name="De Mendieta J.M."/>
            <person name="Gomez S."/>
        </authorList>
    </citation>
    <scope>NUCLEOTIDE SEQUENCE [LARGE SCALE GENOMIC DNA]</scope>
    <source>
        <strain evidence="1 3">M23267</strain>
    </source>
</reference>
<keyword evidence="3" id="KW-1185">Reference proteome</keyword>
<dbReference type="InterPro" id="IPR008966">
    <property type="entry name" value="Adhesion_dom_sf"/>
</dbReference>
<evidence type="ECO:0000313" key="1">
    <source>
        <dbReference type="EMBL" id="MFB4719959.1"/>
    </source>
</evidence>
<dbReference type="EMBL" id="JBHGSI010000003">
    <property type="protein sequence ID" value="MFB4719959.1"/>
    <property type="molecule type" value="Genomic_DNA"/>
</dbReference>
<dbReference type="EMBL" id="CP135253">
    <property type="protein sequence ID" value="WNS37158.1"/>
    <property type="molecule type" value="Genomic_DNA"/>
</dbReference>
<dbReference type="SUPFAM" id="SSF49401">
    <property type="entry name" value="Bacterial adhesins"/>
    <property type="match status" value="1"/>
</dbReference>
<reference evidence="2" key="1">
    <citation type="submission" date="2023-09" db="EMBL/GenBank/DDBJ databases">
        <title>Coexistence of blaNDM-1 and blaKPC-2 in Enterobacter chuandaensis.</title>
        <authorList>
            <person name="Chen R."/>
        </authorList>
    </citation>
    <scope>NUCLEOTIDE SEQUENCE</scope>
    <source>
        <strain evidence="2">FAHZZU5885</strain>
    </source>
</reference>
<sequence>MNLTSAHNSGILSKFHINTLLLLITVFWLPNTLAAWTVFGLNGQCPSTYDEMFSFPAKSSFGSSCPFTMGDGNAVPTSGTYSILAIASHNPGGASVEGTYHLARGNSSMQIATGKQLNTISAYFSVNPGIVLETEYSYLCYALQQLGTGLNFLINNSPQACLEVPNPGGELPPGPGFLTCIFNNGSPLNVQLGEVIRSELGALPETLPGTEVNMNVTCTGEGASTYSIRFKYMSVNIAGNEYILSSANGLSVSISLNGVLVNTTEDYTRTYNAGTQTETLRFEPMRDPNVKYTDIPTGAFTASAVMIVTQE</sequence>
<proteinExistence type="predicted"/>
<dbReference type="AlphaFoldDB" id="A0AA96M262"/>
<dbReference type="GO" id="GO:0007155">
    <property type="term" value="P:cell adhesion"/>
    <property type="evidence" value="ECO:0007669"/>
    <property type="project" value="InterPro"/>
</dbReference>
<gene>
    <name evidence="1" type="ORF">ACE3KR_13815</name>
    <name evidence="2" type="ORF">RQP59_19120</name>
</gene>
<organism evidence="2">
    <name type="scientific">Enterobacter chuandaensis</name>
    <dbReference type="NCBI Taxonomy" id="2497875"/>
    <lineage>
        <taxon>Bacteria</taxon>
        <taxon>Pseudomonadati</taxon>
        <taxon>Pseudomonadota</taxon>
        <taxon>Gammaproteobacteria</taxon>
        <taxon>Enterobacterales</taxon>
        <taxon>Enterobacteriaceae</taxon>
        <taxon>Enterobacter</taxon>
        <taxon>Enterobacter cloacae complex</taxon>
    </lineage>
</organism>
<evidence type="ECO:0000313" key="3">
    <source>
        <dbReference type="Proteomes" id="UP001577381"/>
    </source>
</evidence>